<dbReference type="EMBL" id="JEMT01027817">
    <property type="protein sequence ID" value="EXX56153.1"/>
    <property type="molecule type" value="Genomic_DNA"/>
</dbReference>
<comment type="caution">
    <text evidence="1">The sequence shown here is derived from an EMBL/GenBank/DDBJ whole genome shotgun (WGS) entry which is preliminary data.</text>
</comment>
<name>A0A015LN20_RHIIW</name>
<evidence type="ECO:0008006" key="3">
    <source>
        <dbReference type="Google" id="ProtNLM"/>
    </source>
</evidence>
<sequence length="164" mass="19883">MEEFMLNDDVFEQILDFNHKDLTEEQNLLIDKLVLNEELKLRYKYNGLCKECKQPKASHNWCHCKFQQNFKNWTSGNHEVDKFIQKIQLKTISNRNVLEWIEYDRLENVEYLVKGGFGTIYEAIWKDGWIDRWDFENNKWIRNPESNNFMMVMEYAKDGSLDNI</sequence>
<dbReference type="Gene3D" id="1.10.510.10">
    <property type="entry name" value="Transferase(Phosphotransferase) domain 1"/>
    <property type="match status" value="1"/>
</dbReference>
<organism evidence="1 2">
    <name type="scientific">Rhizophagus irregularis (strain DAOM 197198w)</name>
    <name type="common">Glomus intraradices</name>
    <dbReference type="NCBI Taxonomy" id="1432141"/>
    <lineage>
        <taxon>Eukaryota</taxon>
        <taxon>Fungi</taxon>
        <taxon>Fungi incertae sedis</taxon>
        <taxon>Mucoromycota</taxon>
        <taxon>Glomeromycotina</taxon>
        <taxon>Glomeromycetes</taxon>
        <taxon>Glomerales</taxon>
        <taxon>Glomeraceae</taxon>
        <taxon>Rhizophagus</taxon>
    </lineage>
</organism>
<dbReference type="HOGENOM" id="CLU_000288_7_17_1"/>
<accession>A0A015LN20</accession>
<keyword evidence="2" id="KW-1185">Reference proteome</keyword>
<dbReference type="Proteomes" id="UP000022910">
    <property type="component" value="Unassembled WGS sequence"/>
</dbReference>
<protein>
    <recommendedName>
        <fullName evidence="3">Protein kinase domain-containing protein</fullName>
    </recommendedName>
</protein>
<evidence type="ECO:0000313" key="2">
    <source>
        <dbReference type="Proteomes" id="UP000022910"/>
    </source>
</evidence>
<dbReference type="AlphaFoldDB" id="A0A015LN20"/>
<proteinExistence type="predicted"/>
<reference evidence="1 2" key="1">
    <citation type="submission" date="2014-02" db="EMBL/GenBank/DDBJ databases">
        <title>Single nucleus genome sequencing reveals high similarity among nuclei of an endomycorrhizal fungus.</title>
        <authorList>
            <person name="Lin K."/>
            <person name="Geurts R."/>
            <person name="Zhang Z."/>
            <person name="Limpens E."/>
            <person name="Saunders D.G."/>
            <person name="Mu D."/>
            <person name="Pang E."/>
            <person name="Cao H."/>
            <person name="Cha H."/>
            <person name="Lin T."/>
            <person name="Zhou Q."/>
            <person name="Shang Y."/>
            <person name="Li Y."/>
            <person name="Ivanov S."/>
            <person name="Sharma T."/>
            <person name="Velzen R.V."/>
            <person name="Ruijter N.D."/>
            <person name="Aanen D.K."/>
            <person name="Win J."/>
            <person name="Kamoun S."/>
            <person name="Bisseling T."/>
            <person name="Huang S."/>
        </authorList>
    </citation>
    <scope>NUCLEOTIDE SEQUENCE [LARGE SCALE GENOMIC DNA]</scope>
    <source>
        <strain evidence="2">DAOM197198w</strain>
    </source>
</reference>
<dbReference type="InterPro" id="IPR011009">
    <property type="entry name" value="Kinase-like_dom_sf"/>
</dbReference>
<gene>
    <name evidence="1" type="ORF">RirG_218780</name>
</gene>
<dbReference type="SUPFAM" id="SSF56112">
    <property type="entry name" value="Protein kinase-like (PK-like)"/>
    <property type="match status" value="1"/>
</dbReference>
<evidence type="ECO:0000313" key="1">
    <source>
        <dbReference type="EMBL" id="EXX56153.1"/>
    </source>
</evidence>
<dbReference type="STRING" id="1432141.A0A015LN20"/>